<comment type="similarity">
    <text evidence="9">Belongs to the DEAD box helicase family. DECD subfamily.</text>
</comment>
<keyword evidence="8" id="KW-0539">Nucleus</keyword>
<reference evidence="14" key="1">
    <citation type="journal article" date="2020" name="bioRxiv">
        <title>Hybrid origin of Populus tomentosa Carr. identified through genome sequencing and phylogenomic analysis.</title>
        <authorList>
            <person name="An X."/>
            <person name="Gao K."/>
            <person name="Chen Z."/>
            <person name="Li J."/>
            <person name="Yang X."/>
            <person name="Yang X."/>
            <person name="Zhou J."/>
            <person name="Guo T."/>
            <person name="Zhao T."/>
            <person name="Huang S."/>
            <person name="Miao D."/>
            <person name="Khan W.U."/>
            <person name="Rao P."/>
            <person name="Ye M."/>
            <person name="Lei B."/>
            <person name="Liao W."/>
            <person name="Wang J."/>
            <person name="Ji L."/>
            <person name="Li Y."/>
            <person name="Guo B."/>
            <person name="Mustafa N.S."/>
            <person name="Li S."/>
            <person name="Yun Q."/>
            <person name="Keller S.R."/>
            <person name="Mao J."/>
            <person name="Zhang R."/>
            <person name="Strauss S.H."/>
        </authorList>
    </citation>
    <scope>NUCLEOTIDE SEQUENCE</scope>
    <source>
        <strain evidence="14">GM15</strain>
        <tissue evidence="14">Leaf</tissue>
    </source>
</reference>
<dbReference type="SMART" id="SM00487">
    <property type="entry name" value="DEXDc"/>
    <property type="match status" value="1"/>
</dbReference>
<dbReference type="Pfam" id="PF00271">
    <property type="entry name" value="Helicase_C"/>
    <property type="match status" value="1"/>
</dbReference>
<organism evidence="14 15">
    <name type="scientific">Populus tomentosa</name>
    <name type="common">Chinese white poplar</name>
    <dbReference type="NCBI Taxonomy" id="118781"/>
    <lineage>
        <taxon>Eukaryota</taxon>
        <taxon>Viridiplantae</taxon>
        <taxon>Streptophyta</taxon>
        <taxon>Embryophyta</taxon>
        <taxon>Tracheophyta</taxon>
        <taxon>Spermatophyta</taxon>
        <taxon>Magnoliopsida</taxon>
        <taxon>eudicotyledons</taxon>
        <taxon>Gunneridae</taxon>
        <taxon>Pentapetalae</taxon>
        <taxon>rosids</taxon>
        <taxon>fabids</taxon>
        <taxon>Malpighiales</taxon>
        <taxon>Salicaceae</taxon>
        <taxon>Saliceae</taxon>
        <taxon>Populus</taxon>
    </lineage>
</organism>
<evidence type="ECO:0000313" key="15">
    <source>
        <dbReference type="Proteomes" id="UP000886885"/>
    </source>
</evidence>
<dbReference type="PROSITE" id="PS51194">
    <property type="entry name" value="HELICASE_CTER"/>
    <property type="match status" value="1"/>
</dbReference>
<evidence type="ECO:0000256" key="11">
    <source>
        <dbReference type="ARBA" id="ARBA00065936"/>
    </source>
</evidence>
<keyword evidence="4" id="KW-0378">Hydrolase</keyword>
<dbReference type="SMART" id="SM00490">
    <property type="entry name" value="HELICc"/>
    <property type="match status" value="1"/>
</dbReference>
<feature type="domain" description="Helicase ATP-binding" evidence="12">
    <location>
        <begin position="140"/>
        <end position="313"/>
    </location>
</feature>
<dbReference type="AlphaFoldDB" id="A0A8X8C3Y4"/>
<protein>
    <recommendedName>
        <fullName evidence="2">RNA helicase</fullName>
        <ecNumber evidence="2">3.6.4.13</ecNumber>
    </recommendedName>
</protein>
<sequence length="606" mass="68569">MGETKDNDAYEEELLDYEEEDDKAPDSVGAKVNGEAVKKGYVGIHSSGFRDFLLKPELLRSIVDSGFEHPSEGNLLLRSSDFLNFYFSIVIYNYHNLDFGAVFFYAKPFQLKDQRGYVLLTKGSFRTIFFGNSSVQHECIPQAILGMDVICQAKSGMGKTAVFVLSTLQQIEPTSGQVIALVLCHTRELAYQICHEFERFSTYLPDTKVAVFYGGVNVKTHKDLLKNECPHIVVGTPGRILALARDKDLSLKNVRHFILDECDKMLESLDMRRDVQEIFKMTPHDKQVMMFSATLSKEIRPMSLRVFYRYLGFSSPSGIVISGHCGEIVFCWVGNHKPQVCGSGLACYDYKKYLQGDNSYGPESRLKGCKSIYHFLLDSISFTKAPNMIYCDICSFQPMEIYVDDEAKLTLHGLVQHYIKLTELEKNRKLNDLLDALDFNQVVIFVKSVSRAAELNKLLVECNFPSICIHSGMSQEERLMRYKGFKEGHKRILVATDLVGRGIDIERVNIVINYDMPDSADTYLHRVGRAGRFGTKGLAITFVSSASDSDVLNQVQERFEVDIKELPEQIDTSTYSNAIVKEIQSAYGGSPFLSYLFCILPNGLYW</sequence>
<keyword evidence="5" id="KW-0347">Helicase</keyword>
<dbReference type="InterPro" id="IPR001650">
    <property type="entry name" value="Helicase_C-like"/>
</dbReference>
<evidence type="ECO:0000256" key="8">
    <source>
        <dbReference type="ARBA" id="ARBA00023242"/>
    </source>
</evidence>
<comment type="subunit">
    <text evidence="11">Interacts with ALY2 and MOS11.</text>
</comment>
<evidence type="ECO:0000256" key="5">
    <source>
        <dbReference type="ARBA" id="ARBA00022806"/>
    </source>
</evidence>
<dbReference type="GO" id="GO:0003723">
    <property type="term" value="F:RNA binding"/>
    <property type="evidence" value="ECO:0007669"/>
    <property type="project" value="UniProtKB-KW"/>
</dbReference>
<accession>A0A8X8C3Y4</accession>
<dbReference type="PANTHER" id="PTHR47958">
    <property type="entry name" value="ATP-DEPENDENT RNA HELICASE DBP3"/>
    <property type="match status" value="1"/>
</dbReference>
<dbReference type="Pfam" id="PF00270">
    <property type="entry name" value="DEAD"/>
    <property type="match status" value="1"/>
</dbReference>
<evidence type="ECO:0000256" key="2">
    <source>
        <dbReference type="ARBA" id="ARBA00012552"/>
    </source>
</evidence>
<comment type="subcellular location">
    <subcellularLocation>
        <location evidence="1">Nucleus</location>
    </subcellularLocation>
</comment>
<evidence type="ECO:0000256" key="10">
    <source>
        <dbReference type="ARBA" id="ARBA00059197"/>
    </source>
</evidence>
<dbReference type="OrthoDB" id="10265785at2759"/>
<comment type="caution">
    <text evidence="14">The sequence shown here is derived from an EMBL/GenBank/DDBJ whole genome shotgun (WGS) entry which is preliminary data.</text>
</comment>
<name>A0A8X8C3Y4_POPTO</name>
<dbReference type="PROSITE" id="PS51192">
    <property type="entry name" value="HELICASE_ATP_BIND_1"/>
    <property type="match status" value="1"/>
</dbReference>
<dbReference type="EMBL" id="JAAWWB010000035">
    <property type="protein sequence ID" value="KAG6740347.1"/>
    <property type="molecule type" value="Genomic_DNA"/>
</dbReference>
<dbReference type="InterPro" id="IPR011545">
    <property type="entry name" value="DEAD/DEAH_box_helicase_dom"/>
</dbReference>
<dbReference type="FunFam" id="3.40.50.300:FF:000111">
    <property type="entry name" value="DEAD-box ATP-dependent RNA helicase"/>
    <property type="match status" value="1"/>
</dbReference>
<dbReference type="GO" id="GO:0016787">
    <property type="term" value="F:hydrolase activity"/>
    <property type="evidence" value="ECO:0007669"/>
    <property type="project" value="UniProtKB-KW"/>
</dbReference>
<evidence type="ECO:0000259" key="12">
    <source>
        <dbReference type="PROSITE" id="PS51192"/>
    </source>
</evidence>
<gene>
    <name evidence="14" type="ORF">POTOM_055794</name>
</gene>
<keyword evidence="6" id="KW-0067">ATP-binding</keyword>
<feature type="domain" description="Helicase C-terminal" evidence="13">
    <location>
        <begin position="429"/>
        <end position="574"/>
    </location>
</feature>
<evidence type="ECO:0000256" key="7">
    <source>
        <dbReference type="ARBA" id="ARBA00022884"/>
    </source>
</evidence>
<evidence type="ECO:0000256" key="3">
    <source>
        <dbReference type="ARBA" id="ARBA00022741"/>
    </source>
</evidence>
<dbReference type="Proteomes" id="UP000886885">
    <property type="component" value="Chromosome 18A"/>
</dbReference>
<keyword evidence="7" id="KW-0694">RNA-binding</keyword>
<dbReference type="CDD" id="cd17950">
    <property type="entry name" value="DEADc_DDX39"/>
    <property type="match status" value="1"/>
</dbReference>
<evidence type="ECO:0000256" key="4">
    <source>
        <dbReference type="ARBA" id="ARBA00022801"/>
    </source>
</evidence>
<evidence type="ECO:0000256" key="1">
    <source>
        <dbReference type="ARBA" id="ARBA00004123"/>
    </source>
</evidence>
<keyword evidence="3" id="KW-0547">Nucleotide-binding</keyword>
<evidence type="ECO:0000256" key="6">
    <source>
        <dbReference type="ARBA" id="ARBA00022840"/>
    </source>
</evidence>
<dbReference type="GO" id="GO:0003724">
    <property type="term" value="F:RNA helicase activity"/>
    <property type="evidence" value="ECO:0007669"/>
    <property type="project" value="UniProtKB-EC"/>
</dbReference>
<evidence type="ECO:0000256" key="9">
    <source>
        <dbReference type="ARBA" id="ARBA00038213"/>
    </source>
</evidence>
<dbReference type="GO" id="GO:0005524">
    <property type="term" value="F:ATP binding"/>
    <property type="evidence" value="ECO:0007669"/>
    <property type="project" value="UniProtKB-KW"/>
</dbReference>
<dbReference type="CDD" id="cd18787">
    <property type="entry name" value="SF2_C_DEAD"/>
    <property type="match status" value="1"/>
</dbReference>
<evidence type="ECO:0000313" key="14">
    <source>
        <dbReference type="EMBL" id="KAG6740347.1"/>
    </source>
</evidence>
<proteinExistence type="inferred from homology"/>
<dbReference type="FunFam" id="3.40.50.300:FF:000168">
    <property type="entry name" value="DEAD-box ATP-dependent RNA helicase 56-like"/>
    <property type="match status" value="1"/>
</dbReference>
<dbReference type="GO" id="GO:0005634">
    <property type="term" value="C:nucleus"/>
    <property type="evidence" value="ECO:0007669"/>
    <property type="project" value="UniProtKB-SubCell"/>
</dbReference>
<dbReference type="InterPro" id="IPR014001">
    <property type="entry name" value="Helicase_ATP-bd"/>
</dbReference>
<keyword evidence="15" id="KW-1185">Reference proteome</keyword>
<comment type="function">
    <text evidence="10">ATP-dependent RNA helicase involved in pre-mRNA splicing. Required for the export of mRNA out of the nucleus. In addition to ssRNA and dsRNA, binds dsDNA, but not ssDNA.</text>
</comment>
<dbReference type="EC" id="3.6.4.13" evidence="2"/>
<evidence type="ECO:0000259" key="13">
    <source>
        <dbReference type="PROSITE" id="PS51194"/>
    </source>
</evidence>